<dbReference type="Proteomes" id="UP000053780">
    <property type="component" value="Unassembled WGS sequence"/>
</dbReference>
<protein>
    <recommendedName>
        <fullName evidence="1">DUF5096 domain-containing protein</fullName>
    </recommendedName>
</protein>
<feature type="domain" description="DUF5096" evidence="1">
    <location>
        <begin position="19"/>
        <end position="192"/>
    </location>
</feature>
<accession>T0ML05</accession>
<gene>
    <name evidence="2" type="ORF">NAPIS_ORF00741</name>
</gene>
<dbReference type="InterPro" id="IPR031512">
    <property type="entry name" value="DUF5096"/>
</dbReference>
<evidence type="ECO:0000313" key="2">
    <source>
        <dbReference type="EMBL" id="EQB61685.1"/>
    </source>
</evidence>
<dbReference type="VEuPathDB" id="MicrosporidiaDB:NAPIS_ORF00741"/>
<proteinExistence type="predicted"/>
<evidence type="ECO:0000259" key="1">
    <source>
        <dbReference type="Pfam" id="PF17019"/>
    </source>
</evidence>
<name>T0ML05_9MICR</name>
<keyword evidence="3" id="KW-1185">Reference proteome</keyword>
<dbReference type="Pfam" id="PF17019">
    <property type="entry name" value="DUF5096"/>
    <property type="match status" value="1"/>
</dbReference>
<dbReference type="OrthoDB" id="2195262at2759"/>
<dbReference type="HOGENOM" id="CLU_1384505_0_0_1"/>
<dbReference type="AlphaFoldDB" id="T0ML05"/>
<reference evidence="2 3" key="1">
    <citation type="journal article" date="2013" name="BMC Genomics">
        <title>Genome sequencing and comparative genomics of honey bee microsporidia, Nosema apis reveal novel insights into host-parasite interactions.</title>
        <authorList>
            <person name="Chen Yp."/>
            <person name="Pettis J.S."/>
            <person name="Zhao Y."/>
            <person name="Liu X."/>
            <person name="Tallon L.J."/>
            <person name="Sadzewicz L.D."/>
            <person name="Li R."/>
            <person name="Zheng H."/>
            <person name="Huang S."/>
            <person name="Zhang X."/>
            <person name="Hamilton M.C."/>
            <person name="Pernal S.F."/>
            <person name="Melathopoulos A.P."/>
            <person name="Yan X."/>
            <person name="Evans J.D."/>
        </authorList>
    </citation>
    <scope>NUCLEOTIDE SEQUENCE [LARGE SCALE GENOMIC DNA]</scope>
    <source>
        <strain evidence="2 3">BRL 01</strain>
    </source>
</reference>
<sequence length="197" mass="23194">MTISNDENSSMLENISVNEVQYFKLLNDCFNIYGPTKEEFINVVSFNLQKLLKKYKLSNICISLGKNSLYNCIGYHLGRILKVKSYNIYIFENEDNNIDVLKYKYTYYNNENDNLLNNLSDFSLCISFGSTKIKSKEYLYINKIYDDFTNSTCISLGCITNYYEKQMYLIDVNISEELYKKYNLKRVFVDSTLVKIN</sequence>
<organism evidence="2 3">
    <name type="scientific">Vairimorpha apis BRL 01</name>
    <dbReference type="NCBI Taxonomy" id="1037528"/>
    <lineage>
        <taxon>Eukaryota</taxon>
        <taxon>Fungi</taxon>
        <taxon>Fungi incertae sedis</taxon>
        <taxon>Microsporidia</taxon>
        <taxon>Nosematidae</taxon>
        <taxon>Vairimorpha</taxon>
    </lineage>
</organism>
<dbReference type="EMBL" id="KE647107">
    <property type="protein sequence ID" value="EQB61685.1"/>
    <property type="molecule type" value="Genomic_DNA"/>
</dbReference>
<evidence type="ECO:0000313" key="3">
    <source>
        <dbReference type="Proteomes" id="UP000053780"/>
    </source>
</evidence>